<feature type="compositionally biased region" description="Basic residues" evidence="1">
    <location>
        <begin position="114"/>
        <end position="124"/>
    </location>
</feature>
<comment type="caution">
    <text evidence="2">The sequence shown here is derived from an EMBL/GenBank/DDBJ whole genome shotgun (WGS) entry which is preliminary data.</text>
</comment>
<name>A0A8J4XYI0_CHIOP</name>
<dbReference type="Proteomes" id="UP000770661">
    <property type="component" value="Unassembled WGS sequence"/>
</dbReference>
<dbReference type="EMBL" id="JACEEZ010023118">
    <property type="protein sequence ID" value="KAG0711680.1"/>
    <property type="molecule type" value="Genomic_DNA"/>
</dbReference>
<organism evidence="2 3">
    <name type="scientific">Chionoecetes opilio</name>
    <name type="common">Atlantic snow crab</name>
    <name type="synonym">Cancer opilio</name>
    <dbReference type="NCBI Taxonomy" id="41210"/>
    <lineage>
        <taxon>Eukaryota</taxon>
        <taxon>Metazoa</taxon>
        <taxon>Ecdysozoa</taxon>
        <taxon>Arthropoda</taxon>
        <taxon>Crustacea</taxon>
        <taxon>Multicrustacea</taxon>
        <taxon>Malacostraca</taxon>
        <taxon>Eumalacostraca</taxon>
        <taxon>Eucarida</taxon>
        <taxon>Decapoda</taxon>
        <taxon>Pleocyemata</taxon>
        <taxon>Brachyura</taxon>
        <taxon>Eubrachyura</taxon>
        <taxon>Majoidea</taxon>
        <taxon>Majidae</taxon>
        <taxon>Chionoecetes</taxon>
    </lineage>
</organism>
<feature type="region of interest" description="Disordered" evidence="1">
    <location>
        <begin position="51"/>
        <end position="131"/>
    </location>
</feature>
<feature type="compositionally biased region" description="Basic and acidic residues" evidence="1">
    <location>
        <begin position="95"/>
        <end position="113"/>
    </location>
</feature>
<protein>
    <submittedName>
        <fullName evidence="2">Uncharacterized protein</fullName>
    </submittedName>
</protein>
<evidence type="ECO:0000313" key="2">
    <source>
        <dbReference type="EMBL" id="KAG0711680.1"/>
    </source>
</evidence>
<dbReference type="AlphaFoldDB" id="A0A8J4XYI0"/>
<proteinExistence type="predicted"/>
<evidence type="ECO:0000256" key="1">
    <source>
        <dbReference type="SAM" id="MobiDB-lite"/>
    </source>
</evidence>
<keyword evidence="3" id="KW-1185">Reference proteome</keyword>
<sequence length="131" mass="14044">MPKCPGRLRLRRTHTGIAAHPHLMRVAWSAGGNSRGPGPQPTQALVRALPRQEGKKGRILKTGSAPVQKPGLLMETAPHPNYGMTPKTKIVAPNRGKEEIFPEDFGKGDEGAHQGKRKREKKPGHGGNGGA</sequence>
<reference evidence="2" key="1">
    <citation type="submission" date="2020-07" db="EMBL/GenBank/DDBJ databases">
        <title>The High-quality genome of the commercially important snow crab, Chionoecetes opilio.</title>
        <authorList>
            <person name="Jeong J.-H."/>
            <person name="Ryu S."/>
        </authorList>
    </citation>
    <scope>NUCLEOTIDE SEQUENCE</scope>
    <source>
        <strain evidence="2">MADBK_172401_WGS</strain>
        <tissue evidence="2">Digestive gland</tissue>
    </source>
</reference>
<evidence type="ECO:0000313" key="3">
    <source>
        <dbReference type="Proteomes" id="UP000770661"/>
    </source>
</evidence>
<gene>
    <name evidence="2" type="ORF">GWK47_020078</name>
</gene>
<accession>A0A8J4XYI0</accession>